<protein>
    <submittedName>
        <fullName evidence="2">Nuclear transport factor 2 family protein</fullName>
    </submittedName>
</protein>
<evidence type="ECO:0000313" key="3">
    <source>
        <dbReference type="Proteomes" id="UP000600799"/>
    </source>
</evidence>
<organism evidence="2 3">
    <name type="scientific">Novosphingobium jiangmenense</name>
    <dbReference type="NCBI Taxonomy" id="2791981"/>
    <lineage>
        <taxon>Bacteria</taxon>
        <taxon>Pseudomonadati</taxon>
        <taxon>Pseudomonadota</taxon>
        <taxon>Alphaproteobacteria</taxon>
        <taxon>Sphingomonadales</taxon>
        <taxon>Sphingomonadaceae</taxon>
        <taxon>Novosphingobium</taxon>
    </lineage>
</organism>
<dbReference type="InterPro" id="IPR032710">
    <property type="entry name" value="NTF2-like_dom_sf"/>
</dbReference>
<dbReference type="EMBL" id="JADQDC010000001">
    <property type="protein sequence ID" value="MBF9149723.1"/>
    <property type="molecule type" value="Genomic_DNA"/>
</dbReference>
<feature type="domain" description="SnoaL-like" evidence="1">
    <location>
        <begin position="57"/>
        <end position="181"/>
    </location>
</feature>
<proteinExistence type="predicted"/>
<reference evidence="2 3" key="1">
    <citation type="submission" date="2020-11" db="EMBL/GenBank/DDBJ databases">
        <title>The genome sequence of Novosphingobium sp. 1Y9A.</title>
        <authorList>
            <person name="Liu Y."/>
        </authorList>
    </citation>
    <scope>NUCLEOTIDE SEQUENCE [LARGE SCALE GENOMIC DNA]</scope>
    <source>
        <strain evidence="2 3">1Y9A</strain>
    </source>
</reference>
<evidence type="ECO:0000259" key="1">
    <source>
        <dbReference type="Pfam" id="PF13577"/>
    </source>
</evidence>
<sequence length="205" mass="21850">MKGGPAHRLLRPVARRTCATRDRVYRRGLGDRSSGLAFRVGRLGLEHDIATLAARLQALEDREAIRELVAQYGPLADCGDAQALAALWCEDGAYEVVGFATARGHAEIAALIDGPVHRQLMADGCAHVLGPLTVAVDGDRASARGHSVVFRNSGNGFEAFRVAANRWSLVRTGQGWRVAHRANALLNGDEAARILLSPGDGQPAS</sequence>
<accession>A0ABS0HBR9</accession>
<comment type="caution">
    <text evidence="2">The sequence shown here is derived from an EMBL/GenBank/DDBJ whole genome shotgun (WGS) entry which is preliminary data.</text>
</comment>
<dbReference type="CDD" id="cd00531">
    <property type="entry name" value="NTF2_like"/>
    <property type="match status" value="1"/>
</dbReference>
<dbReference type="Gene3D" id="3.10.450.50">
    <property type="match status" value="1"/>
</dbReference>
<dbReference type="Proteomes" id="UP000600799">
    <property type="component" value="Unassembled WGS sequence"/>
</dbReference>
<name>A0ABS0HBR9_9SPHN</name>
<evidence type="ECO:0000313" key="2">
    <source>
        <dbReference type="EMBL" id="MBF9149723.1"/>
    </source>
</evidence>
<gene>
    <name evidence="2" type="ORF">I2488_01780</name>
</gene>
<dbReference type="SUPFAM" id="SSF54427">
    <property type="entry name" value="NTF2-like"/>
    <property type="match status" value="1"/>
</dbReference>
<dbReference type="Pfam" id="PF13577">
    <property type="entry name" value="SnoaL_4"/>
    <property type="match status" value="1"/>
</dbReference>
<dbReference type="InterPro" id="IPR037401">
    <property type="entry name" value="SnoaL-like"/>
</dbReference>
<keyword evidence="3" id="KW-1185">Reference proteome</keyword>